<name>A0AAD8UHY8_GLOAC</name>
<dbReference type="AlphaFoldDB" id="A0AAD8UHY8"/>
<dbReference type="Proteomes" id="UP001244207">
    <property type="component" value="Unassembled WGS sequence"/>
</dbReference>
<reference evidence="2" key="1">
    <citation type="submission" date="2021-12" db="EMBL/GenBank/DDBJ databases">
        <title>Comparative genomics, transcriptomics and evolutionary studies reveal genomic signatures of adaptation to plant cell wall in hemibiotrophic fungi.</title>
        <authorList>
            <consortium name="DOE Joint Genome Institute"/>
            <person name="Baroncelli R."/>
            <person name="Diaz J.F."/>
            <person name="Benocci T."/>
            <person name="Peng M."/>
            <person name="Battaglia E."/>
            <person name="Haridas S."/>
            <person name="Andreopoulos W."/>
            <person name="Labutti K."/>
            <person name="Pangilinan J."/>
            <person name="Floch G.L."/>
            <person name="Makela M.R."/>
            <person name="Henrissat B."/>
            <person name="Grigoriev I.V."/>
            <person name="Crouch J.A."/>
            <person name="De Vries R.P."/>
            <person name="Sukno S.A."/>
            <person name="Thon M.R."/>
        </authorList>
    </citation>
    <scope>NUCLEOTIDE SEQUENCE</scope>
    <source>
        <strain evidence="2">CBS 112980</strain>
    </source>
</reference>
<comment type="caution">
    <text evidence="2">The sequence shown here is derived from an EMBL/GenBank/DDBJ whole genome shotgun (WGS) entry which is preliminary data.</text>
</comment>
<feature type="compositionally biased region" description="Basic and acidic residues" evidence="1">
    <location>
        <begin position="55"/>
        <end position="64"/>
    </location>
</feature>
<sequence>MSSSTKEYFWTCCLGATRRLRGGGKSPAEVVRHVSDDVLRSLIPDCKHVGAGRADTSEHRRADGADLATPTSHVVPRFPPSRLEQGEGVVHEVISSSTASGIALSVPPLRRKQPHVLVRKSRSGHTLPIAPISIRSVGVKNNHVWKLSQHRIAVKGVMDVGNTG</sequence>
<gene>
    <name evidence="2" type="ORF">BDZ83DRAFT_652347</name>
</gene>
<accession>A0AAD8UHY8</accession>
<evidence type="ECO:0000313" key="2">
    <source>
        <dbReference type="EMBL" id="KAK1724266.1"/>
    </source>
</evidence>
<organism evidence="2 3">
    <name type="scientific">Glomerella acutata</name>
    <name type="common">Colletotrichum acutatum</name>
    <dbReference type="NCBI Taxonomy" id="27357"/>
    <lineage>
        <taxon>Eukaryota</taxon>
        <taxon>Fungi</taxon>
        <taxon>Dikarya</taxon>
        <taxon>Ascomycota</taxon>
        <taxon>Pezizomycotina</taxon>
        <taxon>Sordariomycetes</taxon>
        <taxon>Hypocreomycetidae</taxon>
        <taxon>Glomerellales</taxon>
        <taxon>Glomerellaceae</taxon>
        <taxon>Colletotrichum</taxon>
        <taxon>Colletotrichum acutatum species complex</taxon>
    </lineage>
</organism>
<evidence type="ECO:0000256" key="1">
    <source>
        <dbReference type="SAM" id="MobiDB-lite"/>
    </source>
</evidence>
<feature type="region of interest" description="Disordered" evidence="1">
    <location>
        <begin position="50"/>
        <end position="69"/>
    </location>
</feature>
<protein>
    <submittedName>
        <fullName evidence="2">Uncharacterized protein</fullName>
    </submittedName>
</protein>
<dbReference type="EMBL" id="JAHMHS010000054">
    <property type="protein sequence ID" value="KAK1724266.1"/>
    <property type="molecule type" value="Genomic_DNA"/>
</dbReference>
<proteinExistence type="predicted"/>
<dbReference type="GeneID" id="85394416"/>
<keyword evidence="3" id="KW-1185">Reference proteome</keyword>
<dbReference type="RefSeq" id="XP_060364321.1">
    <property type="nucleotide sequence ID" value="XM_060510517.1"/>
</dbReference>
<evidence type="ECO:0000313" key="3">
    <source>
        <dbReference type="Proteomes" id="UP001244207"/>
    </source>
</evidence>